<name>A0A6P1M4P5_9BACT</name>
<dbReference type="RefSeq" id="WP_160627481.1">
    <property type="nucleotide sequence ID" value="NZ_CP047593.1"/>
</dbReference>
<proteinExistence type="predicted"/>
<dbReference type="KEGG" id="taer:GT409_04870"/>
<protein>
    <submittedName>
        <fullName evidence="1">Uncharacterized protein</fullName>
    </submittedName>
</protein>
<dbReference type="AlphaFoldDB" id="A0A6P1M4P5"/>
<gene>
    <name evidence="1" type="ORF">GT409_04870</name>
</gene>
<evidence type="ECO:0000313" key="1">
    <source>
        <dbReference type="EMBL" id="QHI68807.1"/>
    </source>
</evidence>
<accession>A0A6P1M4P5</accession>
<dbReference type="Proteomes" id="UP000464954">
    <property type="component" value="Chromosome"/>
</dbReference>
<evidence type="ECO:0000313" key="2">
    <source>
        <dbReference type="Proteomes" id="UP000464954"/>
    </source>
</evidence>
<organism evidence="1 2">
    <name type="scientific">Tichowtungia aerotolerans</name>
    <dbReference type="NCBI Taxonomy" id="2697043"/>
    <lineage>
        <taxon>Bacteria</taxon>
        <taxon>Pseudomonadati</taxon>
        <taxon>Kiritimatiellota</taxon>
        <taxon>Tichowtungiia</taxon>
        <taxon>Tichowtungiales</taxon>
        <taxon>Tichowtungiaceae</taxon>
        <taxon>Tichowtungia</taxon>
    </lineage>
</organism>
<reference evidence="1 2" key="1">
    <citation type="submission" date="2020-01" db="EMBL/GenBank/DDBJ databases">
        <title>Ponticoccus aerotolerans gen. nov., sp. nov., an anaerobic bacterium and proposal of Ponticoccusceae fam. nov., Ponticoccusles ord. nov. and Ponticoccuse classis nov. in the phylum Kiritimatiellaeota.</title>
        <authorList>
            <person name="Zhou L.Y."/>
            <person name="Du Z.J."/>
        </authorList>
    </citation>
    <scope>NUCLEOTIDE SEQUENCE [LARGE SCALE GENOMIC DNA]</scope>
    <source>
        <strain evidence="1 2">S-5007</strain>
    </source>
</reference>
<dbReference type="EMBL" id="CP047593">
    <property type="protein sequence ID" value="QHI68807.1"/>
    <property type="molecule type" value="Genomic_DNA"/>
</dbReference>
<sequence length="304" mass="31562">MNIRQAFQISSPAGLFLFVVLGIIPWTADGGVLRAAGGTVTVNGTLTVSNLVVESGAVLIGNGTVDGDVEVQGTINPGASGAGSVGSQTIVGDVFFAGGSVFEVDIASATSLDQLKTGGAVRGVCTVVPAAEPGVIPLWQPICNGAFSGDYSGFVLSNPARWVLDDSGTGMLFLTDVVGDSDSDQLPDYWEMAYFSGRTNADPSGNADSDSLSNQQEYIADTDPLDGGSSLEITDVSHNGNTVTVAWKGGVESVQYLEIANALSGTGPIWTRIYTNLPPTASSENFQHESAANPVQFYRIRAER</sequence>
<keyword evidence="2" id="KW-1185">Reference proteome</keyword>